<protein>
    <submittedName>
        <fullName evidence="2">Integrin alpha-L</fullName>
    </submittedName>
</protein>
<dbReference type="GO" id="GO:0007229">
    <property type="term" value="P:integrin-mediated signaling pathway"/>
    <property type="evidence" value="ECO:0007669"/>
    <property type="project" value="UniProtKB-KW"/>
</dbReference>
<dbReference type="GO" id="GO:0033627">
    <property type="term" value="P:cell adhesion mediated by integrin"/>
    <property type="evidence" value="ECO:0007669"/>
    <property type="project" value="TreeGrafter"/>
</dbReference>
<feature type="chain" id="PRO_5042256608" evidence="1">
    <location>
        <begin position="27"/>
        <end position="211"/>
    </location>
</feature>
<dbReference type="AlphaFoldDB" id="A0AAD1SRM0"/>
<dbReference type="GO" id="GO:0098609">
    <property type="term" value="P:cell-cell adhesion"/>
    <property type="evidence" value="ECO:0007669"/>
    <property type="project" value="TreeGrafter"/>
</dbReference>
<dbReference type="PANTHER" id="PTHR23220:SF84">
    <property type="entry name" value="INTEGRIN ALPHA-L"/>
    <property type="match status" value="1"/>
</dbReference>
<keyword evidence="3" id="KW-1185">Reference proteome</keyword>
<evidence type="ECO:0000256" key="1">
    <source>
        <dbReference type="SAM" id="SignalP"/>
    </source>
</evidence>
<sequence>MKMLNFLVHYVLFALLQFEGLDVSLAYNVEVTPKNTFNSTPGDLFGYRVKQFNSSKGERIIVGDPGSGQLHLCDITRESCDVIKPPTDSAHFGLTLEVDQLSRNCIVCGIGTPHDCDRVLYMNGACYKLTSNLTVSAQLQPGYRDCQKADVDLCFLVDGSSGMGEREFAAIREFMISTMRSHNSSNINVSGGRKVWEGVKGSEEGCYVWRA</sequence>
<accession>A0AAD1SRM0</accession>
<proteinExistence type="predicted"/>
<evidence type="ECO:0000313" key="3">
    <source>
        <dbReference type="Proteomes" id="UP001295444"/>
    </source>
</evidence>
<dbReference type="GO" id="GO:0009897">
    <property type="term" value="C:external side of plasma membrane"/>
    <property type="evidence" value="ECO:0007669"/>
    <property type="project" value="TreeGrafter"/>
</dbReference>
<evidence type="ECO:0000313" key="2">
    <source>
        <dbReference type="EMBL" id="CAH2308273.1"/>
    </source>
</evidence>
<dbReference type="EMBL" id="OW240918">
    <property type="protein sequence ID" value="CAH2308273.1"/>
    <property type="molecule type" value="Genomic_DNA"/>
</dbReference>
<dbReference type="PANTHER" id="PTHR23220">
    <property type="entry name" value="INTEGRIN ALPHA"/>
    <property type="match status" value="1"/>
</dbReference>
<dbReference type="GO" id="GO:0005178">
    <property type="term" value="F:integrin binding"/>
    <property type="evidence" value="ECO:0007669"/>
    <property type="project" value="TreeGrafter"/>
</dbReference>
<name>A0AAD1SRM0_PELCU</name>
<keyword evidence="1" id="KW-0732">Signal</keyword>
<gene>
    <name evidence="2" type="ORF">PECUL_23A010114</name>
</gene>
<dbReference type="GO" id="GO:0008305">
    <property type="term" value="C:integrin complex"/>
    <property type="evidence" value="ECO:0007669"/>
    <property type="project" value="TreeGrafter"/>
</dbReference>
<dbReference type="InterPro" id="IPR028994">
    <property type="entry name" value="Integrin_alpha_N"/>
</dbReference>
<dbReference type="GO" id="GO:0007160">
    <property type="term" value="P:cell-matrix adhesion"/>
    <property type="evidence" value="ECO:0007669"/>
    <property type="project" value="TreeGrafter"/>
</dbReference>
<keyword evidence="2" id="KW-0401">Integrin</keyword>
<dbReference type="InterPro" id="IPR036465">
    <property type="entry name" value="vWFA_dom_sf"/>
</dbReference>
<dbReference type="Proteomes" id="UP001295444">
    <property type="component" value="Chromosome 07"/>
</dbReference>
<organism evidence="2 3">
    <name type="scientific">Pelobates cultripes</name>
    <name type="common">Western spadefoot toad</name>
    <dbReference type="NCBI Taxonomy" id="61616"/>
    <lineage>
        <taxon>Eukaryota</taxon>
        <taxon>Metazoa</taxon>
        <taxon>Chordata</taxon>
        <taxon>Craniata</taxon>
        <taxon>Vertebrata</taxon>
        <taxon>Euteleostomi</taxon>
        <taxon>Amphibia</taxon>
        <taxon>Batrachia</taxon>
        <taxon>Anura</taxon>
        <taxon>Pelobatoidea</taxon>
        <taxon>Pelobatidae</taxon>
        <taxon>Pelobates</taxon>
    </lineage>
</organism>
<dbReference type="Gene3D" id="2.130.10.130">
    <property type="entry name" value="Integrin alpha, N-terminal"/>
    <property type="match status" value="1"/>
</dbReference>
<reference evidence="2" key="1">
    <citation type="submission" date="2022-03" db="EMBL/GenBank/DDBJ databases">
        <authorList>
            <person name="Alioto T."/>
            <person name="Alioto T."/>
            <person name="Gomez Garrido J."/>
        </authorList>
    </citation>
    <scope>NUCLEOTIDE SEQUENCE</scope>
</reference>
<dbReference type="SUPFAM" id="SSF53300">
    <property type="entry name" value="vWA-like"/>
    <property type="match status" value="1"/>
</dbReference>
<feature type="signal peptide" evidence="1">
    <location>
        <begin position="1"/>
        <end position="26"/>
    </location>
</feature>